<protein>
    <submittedName>
        <fullName evidence="2">Uncharacterized protein</fullName>
    </submittedName>
</protein>
<keyword evidence="3" id="KW-1185">Reference proteome</keyword>
<organism evidence="2 3">
    <name type="scientific">Datura stramonium</name>
    <name type="common">Jimsonweed</name>
    <name type="synonym">Common thornapple</name>
    <dbReference type="NCBI Taxonomy" id="4076"/>
    <lineage>
        <taxon>Eukaryota</taxon>
        <taxon>Viridiplantae</taxon>
        <taxon>Streptophyta</taxon>
        <taxon>Embryophyta</taxon>
        <taxon>Tracheophyta</taxon>
        <taxon>Spermatophyta</taxon>
        <taxon>Magnoliopsida</taxon>
        <taxon>eudicotyledons</taxon>
        <taxon>Gunneridae</taxon>
        <taxon>Pentapetalae</taxon>
        <taxon>asterids</taxon>
        <taxon>lamiids</taxon>
        <taxon>Solanales</taxon>
        <taxon>Solanaceae</taxon>
        <taxon>Solanoideae</taxon>
        <taxon>Datureae</taxon>
        <taxon>Datura</taxon>
    </lineage>
</organism>
<dbReference type="EMBL" id="JACEIK010001095">
    <property type="protein sequence ID" value="MCD7465903.1"/>
    <property type="molecule type" value="Genomic_DNA"/>
</dbReference>
<accession>A0ABS8T4M4</accession>
<feature type="coiled-coil region" evidence="1">
    <location>
        <begin position="36"/>
        <end position="63"/>
    </location>
</feature>
<dbReference type="Proteomes" id="UP000823775">
    <property type="component" value="Unassembled WGS sequence"/>
</dbReference>
<evidence type="ECO:0000256" key="1">
    <source>
        <dbReference type="SAM" id="Coils"/>
    </source>
</evidence>
<name>A0ABS8T4M4_DATST</name>
<evidence type="ECO:0000313" key="2">
    <source>
        <dbReference type="EMBL" id="MCD7465903.1"/>
    </source>
</evidence>
<comment type="caution">
    <text evidence="2">The sequence shown here is derived from an EMBL/GenBank/DDBJ whole genome shotgun (WGS) entry which is preliminary data.</text>
</comment>
<evidence type="ECO:0000313" key="3">
    <source>
        <dbReference type="Proteomes" id="UP000823775"/>
    </source>
</evidence>
<gene>
    <name evidence="2" type="ORF">HAX54_002117</name>
</gene>
<proteinExistence type="predicted"/>
<keyword evidence="1" id="KW-0175">Coiled coil</keyword>
<reference evidence="2 3" key="1">
    <citation type="journal article" date="2021" name="BMC Genomics">
        <title>Datura genome reveals duplications of psychoactive alkaloid biosynthetic genes and high mutation rate following tissue culture.</title>
        <authorList>
            <person name="Rajewski A."/>
            <person name="Carter-House D."/>
            <person name="Stajich J."/>
            <person name="Litt A."/>
        </authorList>
    </citation>
    <scope>NUCLEOTIDE SEQUENCE [LARGE SCALE GENOMIC DNA]</scope>
    <source>
        <strain evidence="2">AR-01</strain>
    </source>
</reference>
<sequence length="81" mass="9055">MLQQKKRSIKITGLLTQRDAEIANLKVAQEEGPGPMRALRQENDDLRDKVNKLTQKLLHAHEAADERMSVLLQKLSGPSGP</sequence>